<dbReference type="EnsemblMetazoa" id="Aqu2.1.00473_001">
    <property type="protein sequence ID" value="Aqu2.1.00473_001"/>
    <property type="gene ID" value="Aqu2.1.00473"/>
</dbReference>
<organism evidence="1">
    <name type="scientific">Amphimedon queenslandica</name>
    <name type="common">Sponge</name>
    <dbReference type="NCBI Taxonomy" id="400682"/>
    <lineage>
        <taxon>Eukaryota</taxon>
        <taxon>Metazoa</taxon>
        <taxon>Porifera</taxon>
        <taxon>Demospongiae</taxon>
        <taxon>Heteroscleromorpha</taxon>
        <taxon>Haplosclerida</taxon>
        <taxon>Niphatidae</taxon>
        <taxon>Amphimedon</taxon>
    </lineage>
</organism>
<name>A0A1X7SEI8_AMPQE</name>
<evidence type="ECO:0000313" key="1">
    <source>
        <dbReference type="EnsemblMetazoa" id="Aqu2.1.00473_001"/>
    </source>
</evidence>
<sequence>MSMNMIYQGSTSHDNVLLHQSNPAYIKASDIHIYDEIPASQYEEFVSVNKANDDDDANQGNQEDNGSYVSEVNILIEMMAAMLVKWVKMIKTMKIMKVMLIQE</sequence>
<dbReference type="InParanoid" id="A0A1X7SEI8"/>
<dbReference type="AlphaFoldDB" id="A0A1X7SEI8"/>
<accession>A0A1X7SEI8</accession>
<reference evidence="1" key="1">
    <citation type="submission" date="2017-05" db="UniProtKB">
        <authorList>
            <consortium name="EnsemblMetazoa"/>
        </authorList>
    </citation>
    <scope>IDENTIFICATION</scope>
</reference>
<protein>
    <submittedName>
        <fullName evidence="1">Uncharacterized protein</fullName>
    </submittedName>
</protein>
<proteinExistence type="predicted"/>